<gene>
    <name evidence="9" type="ORF">COB20_06490</name>
</gene>
<dbReference type="PANTHER" id="PTHR40942:SF2">
    <property type="entry name" value="CYTOCHROME-RELATED"/>
    <property type="match status" value="1"/>
</dbReference>
<comment type="caution">
    <text evidence="9">The sequence shown here is derived from an EMBL/GenBank/DDBJ whole genome shotgun (WGS) entry which is preliminary data.</text>
</comment>
<keyword evidence="2 6" id="KW-0349">Heme</keyword>
<evidence type="ECO:0000313" key="9">
    <source>
        <dbReference type="EMBL" id="PCI78563.1"/>
    </source>
</evidence>
<sequence length="107" mass="11450">MTSKTLLTIACAFLLVSATSIAAEDDAFDAEQTYQATCFACHGTGAAHSPEVGDQIEWEIRMEKGMDTLVKNTITGLNGIMPPRGLCATCSDEQLTAIVEFMLESSL</sequence>
<dbReference type="PRINTS" id="PR00607">
    <property type="entry name" value="CYTCHROMECIE"/>
</dbReference>
<feature type="signal peptide" evidence="7">
    <location>
        <begin position="1"/>
        <end position="22"/>
    </location>
</feature>
<evidence type="ECO:0000313" key="10">
    <source>
        <dbReference type="Proteomes" id="UP000218767"/>
    </source>
</evidence>
<dbReference type="AlphaFoldDB" id="A0A2A4X7H3"/>
<accession>A0A2A4X7H3</accession>
<dbReference type="GO" id="GO:0005506">
    <property type="term" value="F:iron ion binding"/>
    <property type="evidence" value="ECO:0007669"/>
    <property type="project" value="InterPro"/>
</dbReference>
<keyword evidence="4" id="KW-0249">Electron transport</keyword>
<evidence type="ECO:0000256" key="1">
    <source>
        <dbReference type="ARBA" id="ARBA00022448"/>
    </source>
</evidence>
<protein>
    <recommendedName>
        <fullName evidence="8">Cytochrome c domain-containing protein</fullName>
    </recommendedName>
</protein>
<dbReference type="Pfam" id="PF13442">
    <property type="entry name" value="Cytochrome_CBB3"/>
    <property type="match status" value="1"/>
</dbReference>
<evidence type="ECO:0000256" key="5">
    <source>
        <dbReference type="ARBA" id="ARBA00023004"/>
    </source>
</evidence>
<dbReference type="InterPro" id="IPR009056">
    <property type="entry name" value="Cyt_c-like_dom"/>
</dbReference>
<name>A0A2A4X7H3_9GAMM</name>
<feature type="chain" id="PRO_5012020268" description="Cytochrome c domain-containing protein" evidence="7">
    <location>
        <begin position="23"/>
        <end position="107"/>
    </location>
</feature>
<dbReference type="Gene3D" id="1.10.760.10">
    <property type="entry name" value="Cytochrome c-like domain"/>
    <property type="match status" value="1"/>
</dbReference>
<dbReference type="InterPro" id="IPR036909">
    <property type="entry name" value="Cyt_c-like_dom_sf"/>
</dbReference>
<dbReference type="GO" id="GO:0009055">
    <property type="term" value="F:electron transfer activity"/>
    <property type="evidence" value="ECO:0007669"/>
    <property type="project" value="InterPro"/>
</dbReference>
<dbReference type="GO" id="GO:0020037">
    <property type="term" value="F:heme binding"/>
    <property type="evidence" value="ECO:0007669"/>
    <property type="project" value="InterPro"/>
</dbReference>
<dbReference type="Proteomes" id="UP000218767">
    <property type="component" value="Unassembled WGS sequence"/>
</dbReference>
<evidence type="ECO:0000256" key="4">
    <source>
        <dbReference type="ARBA" id="ARBA00022982"/>
    </source>
</evidence>
<feature type="domain" description="Cytochrome c" evidence="8">
    <location>
        <begin position="25"/>
        <end position="106"/>
    </location>
</feature>
<dbReference type="EMBL" id="NVUL01000030">
    <property type="protein sequence ID" value="PCI78563.1"/>
    <property type="molecule type" value="Genomic_DNA"/>
</dbReference>
<dbReference type="PROSITE" id="PS51007">
    <property type="entry name" value="CYTC"/>
    <property type="match status" value="1"/>
</dbReference>
<keyword evidence="3 6" id="KW-0479">Metal-binding</keyword>
<keyword evidence="5 6" id="KW-0408">Iron</keyword>
<dbReference type="InterPro" id="IPR002323">
    <property type="entry name" value="Cyt_CIE"/>
</dbReference>
<evidence type="ECO:0000256" key="7">
    <source>
        <dbReference type="SAM" id="SignalP"/>
    </source>
</evidence>
<keyword evidence="1" id="KW-0813">Transport</keyword>
<keyword evidence="7" id="KW-0732">Signal</keyword>
<dbReference type="SUPFAM" id="SSF46626">
    <property type="entry name" value="Cytochrome c"/>
    <property type="match status" value="1"/>
</dbReference>
<evidence type="ECO:0000259" key="8">
    <source>
        <dbReference type="PROSITE" id="PS51007"/>
    </source>
</evidence>
<reference evidence="10" key="1">
    <citation type="submission" date="2017-08" db="EMBL/GenBank/DDBJ databases">
        <title>A dynamic microbial community with high functional redundancy inhabits the cold, oxic subseafloor aquifer.</title>
        <authorList>
            <person name="Tully B.J."/>
            <person name="Wheat C.G."/>
            <person name="Glazer B.T."/>
            <person name="Huber J.A."/>
        </authorList>
    </citation>
    <scope>NUCLEOTIDE SEQUENCE [LARGE SCALE GENOMIC DNA]</scope>
</reference>
<organism evidence="9 10">
    <name type="scientific">SAR86 cluster bacterium</name>
    <dbReference type="NCBI Taxonomy" id="2030880"/>
    <lineage>
        <taxon>Bacteria</taxon>
        <taxon>Pseudomonadati</taxon>
        <taxon>Pseudomonadota</taxon>
        <taxon>Gammaproteobacteria</taxon>
        <taxon>SAR86 cluster</taxon>
    </lineage>
</organism>
<evidence type="ECO:0000256" key="3">
    <source>
        <dbReference type="ARBA" id="ARBA00022723"/>
    </source>
</evidence>
<dbReference type="PANTHER" id="PTHR40942">
    <property type="match status" value="1"/>
</dbReference>
<evidence type="ECO:0000256" key="6">
    <source>
        <dbReference type="PROSITE-ProRule" id="PRU00433"/>
    </source>
</evidence>
<evidence type="ECO:0000256" key="2">
    <source>
        <dbReference type="ARBA" id="ARBA00022617"/>
    </source>
</evidence>
<proteinExistence type="predicted"/>